<dbReference type="GeneID" id="4838972"/>
<keyword evidence="3" id="KW-0378">Hydrolase</keyword>
<dbReference type="OrthoDB" id="3556330at2759"/>
<reference evidence="3 4" key="1">
    <citation type="journal article" date="2007" name="Nat. Biotechnol.">
        <title>Genome sequence of the lignocellulose-bioconverting and xylose-fermenting yeast Pichia stipitis.</title>
        <authorList>
            <person name="Jeffries T.W."/>
            <person name="Grigoriev I.V."/>
            <person name="Grimwood J."/>
            <person name="Laplaza J.M."/>
            <person name="Aerts A."/>
            <person name="Salamov A."/>
            <person name="Schmutz J."/>
            <person name="Lindquist E."/>
            <person name="Dehal P."/>
            <person name="Shapiro H."/>
            <person name="Jin Y.S."/>
            <person name="Passoth V."/>
            <person name="Richardson P.M."/>
        </authorList>
    </citation>
    <scope>NUCLEOTIDE SEQUENCE [LARGE SCALE GENOMIC DNA]</scope>
    <source>
        <strain evidence="4">ATCC 58785 / CBS 6054 / NBRC 10063 / NRRL Y-11545</strain>
    </source>
</reference>
<dbReference type="GO" id="GO:0004386">
    <property type="term" value="F:helicase activity"/>
    <property type="evidence" value="ECO:0007669"/>
    <property type="project" value="UniProtKB-KW"/>
</dbReference>
<name>A3LSQ2_PICST</name>
<keyword evidence="4" id="KW-1185">Reference proteome</keyword>
<evidence type="ECO:0000256" key="1">
    <source>
        <dbReference type="SAM" id="MobiDB-lite"/>
    </source>
</evidence>
<evidence type="ECO:0000313" key="3">
    <source>
        <dbReference type="EMBL" id="ABN65937.2"/>
    </source>
</evidence>
<dbReference type="STRING" id="322104.A3LSQ2"/>
<proteinExistence type="predicted"/>
<sequence>MSTQAPGYSSHNPITLDSDSNSDSDSDQNFEDALDDFSQVDIKCENSNLVSTDEHIWSSPQSLRRSSPCSSMQTTPARTNVFKDELDYLAKNNFVFVESLGYFYSEKRHLFISSDSKYATSRLYIKSKQGFLDLISKLTKQSPYYNQIEGESNIVNVATIPSPIPGIEAEEFAFCDSCKYTRNIGHLPVKCASHGYMRRGEGYRVESGGFFLLKEFPRMPSLPATPPPSTPNVTEGIQATLCSSPISLRSSFINRELKGPRFTNRDLQVQLKGSIITNMCVSESDNMSANAFLKKYANIVYIPNVGLYWHEQERIFLDTNSEIAHNSLCTIIERYMFLYIHMQAFISNSKYWNLLAGIDALVETDKTIIWLDEPLQVIEPSVIQYCPNCINSPISNDRCDVDNLNILTGMGYRIESGSIFLLKSSGEMTGQGKDAPDSEYIASESDTLFVGDIQEGGSRSVDIASDMEIGTVDNGQECVELKVVNGASESDTLFSDEHDSRSVEIASDMETCTVDDNVQEGDFRSFDNASDSDMVDNCVQPTKYYMCHTCKYMSHHSSVTAHIKRAKHQREEGPEKHVVFGYSVRNVEAKTNYFCVQDSSVVDSFYEPAKRIPDLQNVDQFLNRYSGHEYTKYRSFLSTSHDKRWPRLVQLCKKYVSKKRISLTPRSSLSLLITNPRFCTTPKSASRYGLMLARFLYVAMKMCELREHKAMKDFDQVFCANKKQGLRRFFSQMKIFGAFWLLSPVPMLQEDDPNAMEDVFMNSLMVCLLDEGRIGFKIKSYRCDFCSGLSFAFKCIAVDVMKKDKSYVRPFVEDCNRSVSIALNFGRFCKFSADVHSLSPRTFGRTMNVLHVGDKIRINTFEVGLDDIKKWVHTAIQQYVLEVEELFMDINITPTMAMNEMMAAQKPRVVGMPQTSYNWDQRDIDRCLEINSVDKYDIKSLQYFRRRLSRLNDLFFYMILLTCGSPYRLTELYSVLIRNEERLGSNVFVADGMLGLFTNNGKNSMKYSRERPILKMLPEEVSECLAHYIYFVRPFEHTLVEYQEQTGSLSHTEFKKLSDKYKFHLFVGEKQIKNSTTLGKSFRKFINKTTPKLRGIMYGEIRQVLSYFVGANVSGMIGLQIKIDNTLAEQAGHSFSRFVESYATNRDAYNHVMLQRMRDCSVAWHTCLEMSTLQIFTPSVFTRNEPPKLTGEELIEAGRQMFGQHFKFKEGQQQATSDVANCFSMMVAINSGKTTSCIIAMLAELNFSQRQSQRGRKIYLVTIFVVPYISTLNSTVRQLTDLGFKVRTFHGSAGQANDYDVLLMSLEEGHLRYLNQVVRHFESTVHQGRSFLRRVVVDDAHVLQMKEYAVDGNRNVPVVFLTSFLPQASDNSMRTLFNLDRLGRVSSSERSLPHKEFTLFKKPNVSSINQTILERIRSLGSALVFVQSRENVLYMEHHLTEEEVQCIGIYGPPQCRTAALNKMASENIKVVVTTAEAMVGLHEFESTTVLFAYAIKNPIELLVASQFSSGKVEMVLYNTCSSKFQRDLLNECVNIILMRHMRLREETCYDAGKEQCHVCFNKRRRRLYYSIS</sequence>
<dbReference type="InterPro" id="IPR014001">
    <property type="entry name" value="Helicase_ATP-bd"/>
</dbReference>
<dbReference type="SUPFAM" id="SSF52540">
    <property type="entry name" value="P-loop containing nucleoside triphosphate hydrolases"/>
    <property type="match status" value="1"/>
</dbReference>
<dbReference type="RefSeq" id="XP_001383966.2">
    <property type="nucleotide sequence ID" value="XM_001383929.1"/>
</dbReference>
<dbReference type="KEGG" id="pic:PICST_31132"/>
<organism evidence="3 4">
    <name type="scientific">Scheffersomyces stipitis (strain ATCC 58785 / CBS 6054 / NBRC 10063 / NRRL Y-11545)</name>
    <name type="common">Yeast</name>
    <name type="synonym">Pichia stipitis</name>
    <dbReference type="NCBI Taxonomy" id="322104"/>
    <lineage>
        <taxon>Eukaryota</taxon>
        <taxon>Fungi</taxon>
        <taxon>Dikarya</taxon>
        <taxon>Ascomycota</taxon>
        <taxon>Saccharomycotina</taxon>
        <taxon>Pichiomycetes</taxon>
        <taxon>Debaryomycetaceae</taxon>
        <taxon>Scheffersomyces</taxon>
    </lineage>
</organism>
<accession>A3LSQ2</accession>
<protein>
    <submittedName>
        <fullName evidence="3">ATP-dependent DNA helicase</fullName>
    </submittedName>
</protein>
<keyword evidence="3" id="KW-0067">ATP-binding</keyword>
<keyword evidence="3" id="KW-0347">Helicase</keyword>
<dbReference type="InParanoid" id="A3LSQ2"/>
<keyword evidence="3" id="KW-0547">Nucleotide-binding</keyword>
<dbReference type="Proteomes" id="UP000002258">
    <property type="component" value="Chromosome 4"/>
</dbReference>
<dbReference type="PROSITE" id="PS51192">
    <property type="entry name" value="HELICASE_ATP_BIND_1"/>
    <property type="match status" value="1"/>
</dbReference>
<dbReference type="Gene3D" id="3.40.50.300">
    <property type="entry name" value="P-loop containing nucleotide triphosphate hydrolases"/>
    <property type="match status" value="2"/>
</dbReference>
<evidence type="ECO:0000259" key="2">
    <source>
        <dbReference type="PROSITE" id="PS51192"/>
    </source>
</evidence>
<feature type="compositionally biased region" description="Acidic residues" evidence="1">
    <location>
        <begin position="20"/>
        <end position="31"/>
    </location>
</feature>
<evidence type="ECO:0000313" key="4">
    <source>
        <dbReference type="Proteomes" id="UP000002258"/>
    </source>
</evidence>
<feature type="region of interest" description="Disordered" evidence="1">
    <location>
        <begin position="1"/>
        <end position="31"/>
    </location>
</feature>
<dbReference type="HOGENOM" id="CLU_001505_0_0_1"/>
<feature type="domain" description="Helicase ATP-binding" evidence="2">
    <location>
        <begin position="1231"/>
        <end position="1383"/>
    </location>
</feature>
<gene>
    <name evidence="3" type="primary">ADD3.3</name>
    <name evidence="3" type="ORF">PICST_31132</name>
</gene>
<feature type="compositionally biased region" description="Polar residues" evidence="1">
    <location>
        <begin position="1"/>
        <end position="15"/>
    </location>
</feature>
<dbReference type="InterPro" id="IPR027417">
    <property type="entry name" value="P-loop_NTPase"/>
</dbReference>
<dbReference type="EMBL" id="CP000498">
    <property type="protein sequence ID" value="ABN65937.2"/>
    <property type="molecule type" value="Genomic_DNA"/>
</dbReference>
<dbReference type="eggNOG" id="ENOG502TGWZ">
    <property type="taxonomic scope" value="Eukaryota"/>
</dbReference>